<feature type="compositionally biased region" description="Basic and acidic residues" evidence="1">
    <location>
        <begin position="49"/>
        <end position="70"/>
    </location>
</feature>
<protein>
    <submittedName>
        <fullName evidence="2">Uncharacterized protein</fullName>
    </submittedName>
</protein>
<accession>X6LNV0</accession>
<organism evidence="2 3">
    <name type="scientific">Reticulomyxa filosa</name>
    <dbReference type="NCBI Taxonomy" id="46433"/>
    <lineage>
        <taxon>Eukaryota</taxon>
        <taxon>Sar</taxon>
        <taxon>Rhizaria</taxon>
        <taxon>Retaria</taxon>
        <taxon>Foraminifera</taxon>
        <taxon>Monothalamids</taxon>
        <taxon>Reticulomyxidae</taxon>
        <taxon>Reticulomyxa</taxon>
    </lineage>
</organism>
<dbReference type="EMBL" id="ASPP01035961">
    <property type="protein sequence ID" value="ETO02365.1"/>
    <property type="molecule type" value="Genomic_DNA"/>
</dbReference>
<gene>
    <name evidence="2" type="ORF">RFI_35071</name>
</gene>
<evidence type="ECO:0000313" key="3">
    <source>
        <dbReference type="Proteomes" id="UP000023152"/>
    </source>
</evidence>
<keyword evidence="3" id="KW-1185">Reference proteome</keyword>
<proteinExistence type="predicted"/>
<feature type="region of interest" description="Disordered" evidence="1">
    <location>
        <begin position="43"/>
        <end position="70"/>
    </location>
</feature>
<dbReference type="AlphaFoldDB" id="X6LNV0"/>
<feature type="compositionally biased region" description="Acidic residues" evidence="1">
    <location>
        <begin position="185"/>
        <end position="203"/>
    </location>
</feature>
<comment type="caution">
    <text evidence="2">The sequence shown here is derived from an EMBL/GenBank/DDBJ whole genome shotgun (WGS) entry which is preliminary data.</text>
</comment>
<sequence length="214" mass="24345">MRYLCGEVAFAVEKCRCIELATQTLRVCIGATRQSIVFSSLPSSAMARDQTKDTTDTNANETKETMEKEDLSKLRELAVAMYDDKNSNHRFRMLELSDFSDIITTLPVDELPEAVGIARRPNLLQQQQQQPNGNANELGQLFSADLEQVLHNAYVTMIESQLAQLNQLRDVRDEENEIFQAIDASLDDFEPESEPDNNNDENDLFPQNPYEHNQ</sequence>
<evidence type="ECO:0000313" key="2">
    <source>
        <dbReference type="EMBL" id="ETO02365.1"/>
    </source>
</evidence>
<dbReference type="Proteomes" id="UP000023152">
    <property type="component" value="Unassembled WGS sequence"/>
</dbReference>
<feature type="region of interest" description="Disordered" evidence="1">
    <location>
        <begin position="184"/>
        <end position="214"/>
    </location>
</feature>
<name>X6LNV0_RETFI</name>
<evidence type="ECO:0000256" key="1">
    <source>
        <dbReference type="SAM" id="MobiDB-lite"/>
    </source>
</evidence>
<reference evidence="2 3" key="1">
    <citation type="journal article" date="2013" name="Curr. Biol.">
        <title>The Genome of the Foraminiferan Reticulomyxa filosa.</title>
        <authorList>
            <person name="Glockner G."/>
            <person name="Hulsmann N."/>
            <person name="Schleicher M."/>
            <person name="Noegel A.A."/>
            <person name="Eichinger L."/>
            <person name="Gallinger C."/>
            <person name="Pawlowski J."/>
            <person name="Sierra R."/>
            <person name="Euteneuer U."/>
            <person name="Pillet L."/>
            <person name="Moustafa A."/>
            <person name="Platzer M."/>
            <person name="Groth M."/>
            <person name="Szafranski K."/>
            <person name="Schliwa M."/>
        </authorList>
    </citation>
    <scope>NUCLEOTIDE SEQUENCE [LARGE SCALE GENOMIC DNA]</scope>
</reference>